<dbReference type="InterPro" id="IPR051683">
    <property type="entry name" value="Enoyl-CoA_Hydratase/Isomerase"/>
</dbReference>
<dbReference type="Gene3D" id="1.10.12.10">
    <property type="entry name" value="Lyase 2-enoyl-coa Hydratase, Chain A, domain 2"/>
    <property type="match status" value="1"/>
</dbReference>
<dbReference type="InterPro" id="IPR029045">
    <property type="entry name" value="ClpP/crotonase-like_dom_sf"/>
</dbReference>
<dbReference type="PANTHER" id="PTHR42964:SF1">
    <property type="entry name" value="POLYKETIDE BIOSYNTHESIS ENOYL-COA HYDRATASE PKSH-RELATED"/>
    <property type="match status" value="1"/>
</dbReference>
<dbReference type="RefSeq" id="WP_130418566.1">
    <property type="nucleotide sequence ID" value="NZ_SHKW01000001.1"/>
</dbReference>
<dbReference type="Gene3D" id="3.90.226.10">
    <property type="entry name" value="2-enoyl-CoA Hydratase, Chain A, domain 1"/>
    <property type="match status" value="1"/>
</dbReference>
<protein>
    <submittedName>
        <fullName evidence="3">Methylglutaconyl-CoA hydratase</fullName>
    </submittedName>
</protein>
<evidence type="ECO:0000313" key="3">
    <source>
        <dbReference type="EMBL" id="RZU40505.1"/>
    </source>
</evidence>
<dbReference type="CDD" id="cd06558">
    <property type="entry name" value="crotonase-like"/>
    <property type="match status" value="1"/>
</dbReference>
<comment type="caution">
    <text evidence="3">The sequence shown here is derived from an EMBL/GenBank/DDBJ whole genome shotgun (WGS) entry which is preliminary data.</text>
</comment>
<dbReference type="InterPro" id="IPR014748">
    <property type="entry name" value="Enoyl-CoA_hydra_C"/>
</dbReference>
<evidence type="ECO:0000256" key="1">
    <source>
        <dbReference type="ARBA" id="ARBA00005254"/>
    </source>
</evidence>
<evidence type="ECO:0000256" key="2">
    <source>
        <dbReference type="RuleBase" id="RU003707"/>
    </source>
</evidence>
<dbReference type="InterPro" id="IPR001753">
    <property type="entry name" value="Enoyl-CoA_hydra/iso"/>
</dbReference>
<dbReference type="SUPFAM" id="SSF52096">
    <property type="entry name" value="ClpP/crotonase"/>
    <property type="match status" value="1"/>
</dbReference>
<evidence type="ECO:0000313" key="4">
    <source>
        <dbReference type="Proteomes" id="UP000292958"/>
    </source>
</evidence>
<dbReference type="InterPro" id="IPR018376">
    <property type="entry name" value="Enoyl-CoA_hyd/isom_CS"/>
</dbReference>
<proteinExistence type="inferred from homology"/>
<organism evidence="3 4">
    <name type="scientific">Edaphobacter modestus</name>
    <dbReference type="NCBI Taxonomy" id="388466"/>
    <lineage>
        <taxon>Bacteria</taxon>
        <taxon>Pseudomonadati</taxon>
        <taxon>Acidobacteriota</taxon>
        <taxon>Terriglobia</taxon>
        <taxon>Terriglobales</taxon>
        <taxon>Acidobacteriaceae</taxon>
        <taxon>Edaphobacter</taxon>
    </lineage>
</organism>
<comment type="similarity">
    <text evidence="1 2">Belongs to the enoyl-CoA hydratase/isomerase family.</text>
</comment>
<sequence>MTYKTILVTENNGVKTIMLNRPARRNAMTPEMQDELIEAIKKAATDSCRVVLLTGAGEAFCAGLDLVHLQAIADKSQSDHVADAERVARLFRTLYELPKPTIAVVQGAAIAGGTGLATICDFTLASPGVKFGFTEVKIGFVPALVSAFLTLQIGEKRARDLLLSGRLFSSEEAEQMGLVNEVVHPEELADRANALAERLKANSPQSMAATKRLLAMQNQAWLDAAIAHALTANAEARAMRDFHEGVTAFLEKRRPVWGK</sequence>
<keyword evidence="4" id="KW-1185">Reference proteome</keyword>
<gene>
    <name evidence="3" type="ORF">BDD14_1969</name>
</gene>
<name>A0A4Q7YU85_9BACT</name>
<accession>A0A4Q7YU85</accession>
<reference evidence="3 4" key="1">
    <citation type="submission" date="2019-02" db="EMBL/GenBank/DDBJ databases">
        <title>Genomic Encyclopedia of Archaeal and Bacterial Type Strains, Phase II (KMG-II): from individual species to whole genera.</title>
        <authorList>
            <person name="Goeker M."/>
        </authorList>
    </citation>
    <scope>NUCLEOTIDE SEQUENCE [LARGE SCALE GENOMIC DNA]</scope>
    <source>
        <strain evidence="3 4">DSM 18101</strain>
    </source>
</reference>
<dbReference type="AlphaFoldDB" id="A0A4Q7YU85"/>
<dbReference type="Proteomes" id="UP000292958">
    <property type="component" value="Unassembled WGS sequence"/>
</dbReference>
<dbReference type="GO" id="GO:0003824">
    <property type="term" value="F:catalytic activity"/>
    <property type="evidence" value="ECO:0007669"/>
    <property type="project" value="InterPro"/>
</dbReference>
<dbReference type="Pfam" id="PF00378">
    <property type="entry name" value="ECH_1"/>
    <property type="match status" value="1"/>
</dbReference>
<dbReference type="PROSITE" id="PS00166">
    <property type="entry name" value="ENOYL_COA_HYDRATASE"/>
    <property type="match status" value="1"/>
</dbReference>
<dbReference type="PANTHER" id="PTHR42964">
    <property type="entry name" value="ENOYL-COA HYDRATASE"/>
    <property type="match status" value="1"/>
</dbReference>
<dbReference type="EMBL" id="SHKW01000001">
    <property type="protein sequence ID" value="RZU40505.1"/>
    <property type="molecule type" value="Genomic_DNA"/>
</dbReference>
<dbReference type="OrthoDB" id="9771883at2"/>